<organism evidence="2">
    <name type="scientific">Vibrio cholerae</name>
    <dbReference type="NCBI Taxonomy" id="666"/>
    <lineage>
        <taxon>Bacteria</taxon>
        <taxon>Pseudomonadati</taxon>
        <taxon>Pseudomonadota</taxon>
        <taxon>Gammaproteobacteria</taxon>
        <taxon>Vibrionales</taxon>
        <taxon>Vibrionaceae</taxon>
        <taxon>Vibrio</taxon>
    </lineage>
</organism>
<dbReference type="SMR" id="D0VX16"/>
<dbReference type="InterPro" id="IPR022020">
    <property type="entry name" value="DUF3601"/>
</dbReference>
<proteinExistence type="evidence at protein level"/>
<evidence type="ECO:0000313" key="2">
    <source>
        <dbReference type="PDB" id="3G1J"/>
    </source>
</evidence>
<dbReference type="Gene3D" id="2.30.30.350">
    <property type="entry name" value="mobile metagenome of vibrio cholerae. Integron cassette protein vch_cass4"/>
    <property type="match status" value="1"/>
</dbReference>
<dbReference type="PDBsum" id="3G1J"/>
<keyword evidence="2 3" id="KW-0002">3D-structure</keyword>
<evidence type="ECO:0000259" key="1">
    <source>
        <dbReference type="Pfam" id="PF12208"/>
    </source>
</evidence>
<dbReference type="AlphaFoldDB" id="D0VX16"/>
<sequence>GVDRDYLQSEYGVLKAGQCYKVVRSFRDYRNINYERGDVMRFLGSNFVPYESGLSLFFDKNGSERQIMLCVRPEFQMEIAHHLDSYFCKLDDN</sequence>
<protein>
    <submittedName>
        <fullName evidence="2">Integron cassette protein</fullName>
    </submittedName>
</protein>
<feature type="domain" description="DUF3601" evidence="1">
    <location>
        <begin position="14"/>
        <end position="87"/>
    </location>
</feature>
<accession>D0VX16</accession>
<dbReference type="PDB" id="3G1J">
    <property type="method" value="X-ray"/>
    <property type="resolution" value="1.70 A"/>
    <property type="chains" value="A/B=1-93"/>
</dbReference>
<reference evidence="2 3" key="1">
    <citation type="submission" date="2009-01" db="PDB data bank">
        <title>Structure from the mobile metagenome of Vibrio cholerae. Integron cassette protein VCH_CASS4.</title>
        <authorList>
            <person name="Deshpande C.N."/>
            <person name="Sureshan V."/>
            <person name="Harrop S.J."/>
            <person name="Boucher Y."/>
            <person name="Xu X."/>
            <person name="Cui H."/>
            <person name="Edwards A."/>
            <person name="Savchenko A."/>
            <person name="Joachimiak A."/>
            <person name="Tan K."/>
            <person name="Stokes H.W."/>
            <person name="Curmi P.M.G."/>
            <person name="Mabbutt B.C."/>
        </authorList>
    </citation>
    <scope>X-RAY CRYSTALLOGRAPHY (1.70 ANGSTROMS)</scope>
</reference>
<dbReference type="Pfam" id="PF12208">
    <property type="entry name" value="DUF3601"/>
    <property type="match status" value="1"/>
</dbReference>
<name>D0VX16_VIBCL</name>
<evidence type="ECO:0007829" key="3">
    <source>
        <dbReference type="PDB" id="3G1J"/>
    </source>
</evidence>